<feature type="compositionally biased region" description="Low complexity" evidence="1">
    <location>
        <begin position="34"/>
        <end position="83"/>
    </location>
</feature>
<keyword evidence="3" id="KW-1185">Reference proteome</keyword>
<feature type="region of interest" description="Disordered" evidence="1">
    <location>
        <begin position="435"/>
        <end position="459"/>
    </location>
</feature>
<dbReference type="EMBL" id="KK104204">
    <property type="protein sequence ID" value="KIY94269.1"/>
    <property type="molecule type" value="Genomic_DNA"/>
</dbReference>
<feature type="compositionally biased region" description="Low complexity" evidence="1">
    <location>
        <begin position="179"/>
        <end position="206"/>
    </location>
</feature>
<sequence>MEDATVLKDVGNSEAKSRDSAPLKTFVRRRNTKAGIGANATSTAAAPAASQVEAATPVHSALGAPTTPASAATPPDTPSTDGSRWSPGSDELVGGGGGAPRARRSSLMPGAALPGGAGWRDEAPGTRLLQGWRVRGMSSARRAALHKYLMQMAAHFAEVDAFELVEEDEDEEPQERQAARGAADAPMPADAAEAAAQGPAPAAPPLLAATTPVHAQLQGARNSGLLAETPMSRALAQPSLSYGCTNNRSAATGGRSGLAASADTEGTSGAERSAALLAGTPDSSSTPEAATLDDTPSDLTSDTPSSSAAGTPAGWLPAWVSRPSAVAPAEGRRSSLAHGLLRRQTLVPGPAMRPEALAAHGAASGTAADQLRARQRLSSFSLLPRTSLGVGAAAGRLSAAVDLQQAVAAAAATAVGGLGARRSGSLAMAAAAGGRSSSLAGGGARPSSGRDSVAGAAAGPARWSARDSLGVGAPATAAAARRSAAAAAHAAHAVMGGASPGRGGLPGVVLEEEEAEAAAVEEEATEQLSKLLQQHLQLAGVGDADAAHKSIDVEAGSEAEAAAGEVAGEGVPAEQAEGEEAVGNALEQLLAVCGQGGDVAAIPSVEELLGGLLDLKRVSLGPGS</sequence>
<feature type="compositionally biased region" description="Low complexity" evidence="1">
    <location>
        <begin position="289"/>
        <end position="309"/>
    </location>
</feature>
<dbReference type="Proteomes" id="UP000054498">
    <property type="component" value="Unassembled WGS sequence"/>
</dbReference>
<dbReference type="GeneID" id="25731180"/>
<feature type="region of interest" description="Disordered" evidence="1">
    <location>
        <begin position="251"/>
        <end position="270"/>
    </location>
</feature>
<evidence type="ECO:0000313" key="3">
    <source>
        <dbReference type="Proteomes" id="UP000054498"/>
    </source>
</evidence>
<evidence type="ECO:0000256" key="1">
    <source>
        <dbReference type="SAM" id="MobiDB-lite"/>
    </source>
</evidence>
<proteinExistence type="predicted"/>
<feature type="region of interest" description="Disordered" evidence="1">
    <location>
        <begin position="278"/>
        <end position="314"/>
    </location>
</feature>
<feature type="region of interest" description="Disordered" evidence="1">
    <location>
        <begin position="1"/>
        <end position="123"/>
    </location>
</feature>
<protein>
    <submittedName>
        <fullName evidence="2">Uncharacterized protein</fullName>
    </submittedName>
</protein>
<organism evidence="2 3">
    <name type="scientific">Monoraphidium neglectum</name>
    <dbReference type="NCBI Taxonomy" id="145388"/>
    <lineage>
        <taxon>Eukaryota</taxon>
        <taxon>Viridiplantae</taxon>
        <taxon>Chlorophyta</taxon>
        <taxon>core chlorophytes</taxon>
        <taxon>Chlorophyceae</taxon>
        <taxon>CS clade</taxon>
        <taxon>Sphaeropleales</taxon>
        <taxon>Selenastraceae</taxon>
        <taxon>Monoraphidium</taxon>
    </lineage>
</organism>
<feature type="region of interest" description="Disordered" evidence="1">
    <location>
        <begin position="166"/>
        <end position="206"/>
    </location>
</feature>
<dbReference type="AlphaFoldDB" id="A0A0D2LRH5"/>
<reference evidence="2 3" key="1">
    <citation type="journal article" date="2013" name="BMC Genomics">
        <title>Reconstruction of the lipid metabolism for the microalga Monoraphidium neglectum from its genome sequence reveals characteristics suitable for biofuel production.</title>
        <authorList>
            <person name="Bogen C."/>
            <person name="Al-Dilaimi A."/>
            <person name="Albersmeier A."/>
            <person name="Wichmann J."/>
            <person name="Grundmann M."/>
            <person name="Rupp O."/>
            <person name="Lauersen K.J."/>
            <person name="Blifernez-Klassen O."/>
            <person name="Kalinowski J."/>
            <person name="Goesmann A."/>
            <person name="Mussgnug J.H."/>
            <person name="Kruse O."/>
        </authorList>
    </citation>
    <scope>NUCLEOTIDE SEQUENCE [LARGE SCALE GENOMIC DNA]</scope>
    <source>
        <strain evidence="2 3">SAG 48.87</strain>
    </source>
</reference>
<gene>
    <name evidence="2" type="ORF">MNEG_13692</name>
</gene>
<accession>A0A0D2LRH5</accession>
<evidence type="ECO:0000313" key="2">
    <source>
        <dbReference type="EMBL" id="KIY94269.1"/>
    </source>
</evidence>
<dbReference type="KEGG" id="mng:MNEG_13692"/>
<dbReference type="RefSeq" id="XP_013893289.1">
    <property type="nucleotide sequence ID" value="XM_014037835.1"/>
</dbReference>
<name>A0A0D2LRH5_9CHLO</name>